<gene>
    <name evidence="2" type="ORF">HJG60_009282</name>
</gene>
<evidence type="ECO:0000313" key="3">
    <source>
        <dbReference type="Proteomes" id="UP000664940"/>
    </source>
</evidence>
<feature type="region of interest" description="Disordered" evidence="1">
    <location>
        <begin position="1"/>
        <end position="28"/>
    </location>
</feature>
<comment type="caution">
    <text evidence="2">The sequence shown here is derived from an EMBL/GenBank/DDBJ whole genome shotgun (WGS) entry which is preliminary data.</text>
</comment>
<dbReference type="AlphaFoldDB" id="A0A833YMR5"/>
<dbReference type="Proteomes" id="UP000664940">
    <property type="component" value="Unassembled WGS sequence"/>
</dbReference>
<evidence type="ECO:0000256" key="1">
    <source>
        <dbReference type="SAM" id="MobiDB-lite"/>
    </source>
</evidence>
<accession>A0A833YMR5</accession>
<protein>
    <submittedName>
        <fullName evidence="2">Uncharacterized protein</fullName>
    </submittedName>
</protein>
<name>A0A833YMR5_9CHIR</name>
<feature type="region of interest" description="Disordered" evidence="1">
    <location>
        <begin position="50"/>
        <end position="74"/>
    </location>
</feature>
<dbReference type="EMBL" id="JABVXQ010000014">
    <property type="protein sequence ID" value="KAF6078489.1"/>
    <property type="molecule type" value="Genomic_DNA"/>
</dbReference>
<organism evidence="2 3">
    <name type="scientific">Phyllostomus discolor</name>
    <name type="common">pale spear-nosed bat</name>
    <dbReference type="NCBI Taxonomy" id="89673"/>
    <lineage>
        <taxon>Eukaryota</taxon>
        <taxon>Metazoa</taxon>
        <taxon>Chordata</taxon>
        <taxon>Craniata</taxon>
        <taxon>Vertebrata</taxon>
        <taxon>Euteleostomi</taxon>
        <taxon>Mammalia</taxon>
        <taxon>Eutheria</taxon>
        <taxon>Laurasiatheria</taxon>
        <taxon>Chiroptera</taxon>
        <taxon>Yangochiroptera</taxon>
        <taxon>Phyllostomidae</taxon>
        <taxon>Phyllostominae</taxon>
        <taxon>Phyllostomus</taxon>
    </lineage>
</organism>
<reference evidence="2 3" key="1">
    <citation type="journal article" date="2020" name="Nature">
        <title>Six reference-quality genomes reveal evolution of bat adaptations.</title>
        <authorList>
            <person name="Jebb D."/>
            <person name="Huang Z."/>
            <person name="Pippel M."/>
            <person name="Hughes G.M."/>
            <person name="Lavrichenko K."/>
            <person name="Devanna P."/>
            <person name="Winkler S."/>
            <person name="Jermiin L.S."/>
            <person name="Skirmuntt E.C."/>
            <person name="Katzourakis A."/>
            <person name="Burkitt-Gray L."/>
            <person name="Ray D.A."/>
            <person name="Sullivan K.A.M."/>
            <person name="Roscito J.G."/>
            <person name="Kirilenko B.M."/>
            <person name="Davalos L.M."/>
            <person name="Corthals A.P."/>
            <person name="Power M.L."/>
            <person name="Jones G."/>
            <person name="Ransome R.D."/>
            <person name="Dechmann D.K.N."/>
            <person name="Locatelli A.G."/>
            <person name="Puechmaille S.J."/>
            <person name="Fedrigo O."/>
            <person name="Jarvis E.D."/>
            <person name="Hiller M."/>
            <person name="Vernes S.C."/>
            <person name="Myers E.W."/>
            <person name="Teeling E.C."/>
        </authorList>
    </citation>
    <scope>NUCLEOTIDE SEQUENCE [LARGE SCALE GENOMIC DNA]</scope>
    <source>
        <strain evidence="2">Bat1K_MPI-CBG_1</strain>
    </source>
</reference>
<sequence>MRVEATVSSPLDPAVQKEETTVSSGWTDTQGVATQRLALPVMALSCQQPLGKENSFPQEPGSRFHEGAGDTPQAPETHVVGEVTWDTSFHITASRVGSLYPQPVHQHIAAGSLPRTVATQALGMLQEDVGPCALHGSDERGHAHHPAVQFRSSVSVTTSTKEKYRKNSEIKHTFSPGPRVWLSLYHSCPPERLGFS</sequence>
<proteinExistence type="predicted"/>
<evidence type="ECO:0000313" key="2">
    <source>
        <dbReference type="EMBL" id="KAF6078489.1"/>
    </source>
</evidence>